<organism evidence="2 3">
    <name type="scientific">Bradyrhizobium yuanmingense</name>
    <dbReference type="NCBI Taxonomy" id="108015"/>
    <lineage>
        <taxon>Bacteria</taxon>
        <taxon>Pseudomonadati</taxon>
        <taxon>Pseudomonadota</taxon>
        <taxon>Alphaproteobacteria</taxon>
        <taxon>Hyphomicrobiales</taxon>
        <taxon>Nitrobacteraceae</taxon>
        <taxon>Bradyrhizobium</taxon>
    </lineage>
</organism>
<evidence type="ECO:0000313" key="2">
    <source>
        <dbReference type="EMBL" id="SCB43275.1"/>
    </source>
</evidence>
<accession>A0A1C3WTN6</accession>
<feature type="compositionally biased region" description="Low complexity" evidence="1">
    <location>
        <begin position="144"/>
        <end position="156"/>
    </location>
</feature>
<dbReference type="InterPro" id="IPR007499">
    <property type="entry name" value="ERF_bacteria_virus"/>
</dbReference>
<proteinExistence type="predicted"/>
<dbReference type="Gene3D" id="3.30.40.190">
    <property type="match status" value="1"/>
</dbReference>
<evidence type="ECO:0000256" key="1">
    <source>
        <dbReference type="SAM" id="MobiDB-lite"/>
    </source>
</evidence>
<evidence type="ECO:0000313" key="3">
    <source>
        <dbReference type="Proteomes" id="UP000183174"/>
    </source>
</evidence>
<protein>
    <submittedName>
        <fullName evidence="2">Uncharacterized protein</fullName>
    </submittedName>
</protein>
<feature type="region of interest" description="Disordered" evidence="1">
    <location>
        <begin position="139"/>
        <end position="174"/>
    </location>
</feature>
<feature type="region of interest" description="Disordered" evidence="1">
    <location>
        <begin position="248"/>
        <end position="277"/>
    </location>
</feature>
<dbReference type="EMBL" id="FMAE01000007">
    <property type="protein sequence ID" value="SCB43275.1"/>
    <property type="molecule type" value="Genomic_DNA"/>
</dbReference>
<dbReference type="RefSeq" id="WP_036013993.1">
    <property type="nucleotide sequence ID" value="NZ_FMAE01000007.1"/>
</dbReference>
<reference evidence="2 3" key="1">
    <citation type="submission" date="2016-08" db="EMBL/GenBank/DDBJ databases">
        <authorList>
            <person name="Seilhamer J.J."/>
        </authorList>
    </citation>
    <scope>NUCLEOTIDE SEQUENCE [LARGE SCALE GENOMIC DNA]</scope>
    <source>
        <strain evidence="2 3">CCBAU 10071</strain>
    </source>
</reference>
<dbReference type="InterPro" id="IPR010373">
    <property type="entry name" value="DUF968"/>
</dbReference>
<gene>
    <name evidence="2" type="ORF">GA0061099_1007239</name>
</gene>
<dbReference type="Pfam" id="PF06147">
    <property type="entry name" value="DUF968"/>
    <property type="match status" value="1"/>
</dbReference>
<name>A0A1C3WTN6_9BRAD</name>
<dbReference type="Pfam" id="PF04404">
    <property type="entry name" value="ERF"/>
    <property type="match status" value="1"/>
</dbReference>
<dbReference type="Proteomes" id="UP000183174">
    <property type="component" value="Unassembled WGS sequence"/>
</dbReference>
<dbReference type="AlphaFoldDB" id="A0A1C3WTN6"/>
<sequence>MHQSSERIGTIAAALARAQAELTNPEKSLTAVIRSPFPRENDRTFRYASLASGLDIVRKTLSQQEIATIQTTRIEQVTGQIHLTTLLAHASGEWISSDLPVCASKDVEAPHRMGTALTYARRYALFALVGIAGEDDLDAPDVVTEPPAATEPQAAPGPKGKSPKGVLNRPPVLPPERSAELLDRLLRELGLQEGSEELLAWAKISLPLKNTLLEADARVLEAAYQKRLEEAALPDIDPAEQRAVSAVGRSLPEESPSEVSGDIFKPARPSPGQQVGLAFPKERPRRRSKDHLAFIRSQGCLVCQKTPADPHHLKFAQPRTLGRKVSDEFTVPLCRSHHQSLHRHGDERAWWTNLQISPLPIAKQLWDASPVHLANGATVAAPPSRLEAQGQ</sequence>